<dbReference type="InterPro" id="IPR003661">
    <property type="entry name" value="HisK_dim/P_dom"/>
</dbReference>
<dbReference type="SMART" id="SM00388">
    <property type="entry name" value="HisKA"/>
    <property type="match status" value="1"/>
</dbReference>
<dbReference type="SUPFAM" id="SSF55874">
    <property type="entry name" value="ATPase domain of HSP90 chaperone/DNA topoisomerase II/histidine kinase"/>
    <property type="match status" value="1"/>
</dbReference>
<gene>
    <name evidence="15" type="ORF">MBAV_001467</name>
</gene>
<evidence type="ECO:0000256" key="12">
    <source>
        <dbReference type="SAM" id="Phobius"/>
    </source>
</evidence>
<comment type="caution">
    <text evidence="15">The sequence shown here is derived from an EMBL/GenBank/DDBJ whole genome shotgun (WGS) entry which is preliminary data.</text>
</comment>
<keyword evidence="16" id="KW-1185">Reference proteome</keyword>
<dbReference type="InterPro" id="IPR035965">
    <property type="entry name" value="PAS-like_dom_sf"/>
</dbReference>
<sequence length="589" mass="66801">MNGYKVKRRYWLIVVLAIVVLVVTSISGMLLYQTAVKVQSQRLSAAAEFSARLVEVNIEQRLRKTERRDWQTLSIIEKEVIEEINQIHQKSQQNSGQIGEFVWGRWEGKEIVFLLPVHHSQKKSIPLDSDLAEPMRLAIKGQRGVVIGLDYRGEKVLAAYEPLRIIGRDYGFVTKLDMSVVRVPFIRVGLVTFFLAIAAILLGAFAFLRITDPMLRRMQESESRFRCLVEQSLVGICIIQNGKFTYVNPRFAEIFGYDKTEELLGRTPAELACADDREMVSENIRKRISGEVSFAHYCFCGVKKDGKTVQIEVHGSRMEIQNVPAIIGVLLDITRRTEDGRRLQQLKVAEEASRTKNEFLSLVTHELRTPLNGITGFAQTLMDAHSDGWLMQQKGMLGDILEKILQSAFHMASLIEGLLEFSRIEAGQLSIQYEAIDLRQPLDIVKSNLSEKLREKELEFKVQIPVDLPLIHAGLKQLTQVLFNLIGNAIKFIDRKGIVTVRAMEEGAMVLVIVQDSGPGMDEETLRHVFEMFWRGNKAKSVEGVGLGLAITKKIVETMDGEIWVKSELGVGSTFYFTLKQWRKNAENY</sequence>
<evidence type="ECO:0000256" key="1">
    <source>
        <dbReference type="ARBA" id="ARBA00000085"/>
    </source>
</evidence>
<dbReference type="PROSITE" id="PS50112">
    <property type="entry name" value="PAS"/>
    <property type="match status" value="1"/>
</dbReference>
<dbReference type="Pfam" id="PF00512">
    <property type="entry name" value="HisKA"/>
    <property type="match status" value="1"/>
</dbReference>
<keyword evidence="12" id="KW-1133">Transmembrane helix</keyword>
<dbReference type="PRINTS" id="PR00344">
    <property type="entry name" value="BCTRLSENSOR"/>
</dbReference>
<dbReference type="Pfam" id="PF00989">
    <property type="entry name" value="PAS"/>
    <property type="match status" value="1"/>
</dbReference>
<proteinExistence type="predicted"/>
<evidence type="ECO:0000256" key="2">
    <source>
        <dbReference type="ARBA" id="ARBA00004236"/>
    </source>
</evidence>
<reference evidence="15 16" key="1">
    <citation type="submission" date="2015-02" db="EMBL/GenBank/DDBJ databases">
        <title>Single-cell genomics of uncultivated deep-branching MTB reveals a conserved set of magnetosome genes.</title>
        <authorList>
            <person name="Kolinko S."/>
            <person name="Richter M."/>
            <person name="Glockner F.O."/>
            <person name="Brachmann A."/>
            <person name="Schuler D."/>
        </authorList>
    </citation>
    <scope>NUCLEOTIDE SEQUENCE [LARGE SCALE GENOMIC DNA]</scope>
    <source>
        <strain evidence="15">TM-1</strain>
    </source>
</reference>
<evidence type="ECO:0000256" key="11">
    <source>
        <dbReference type="ARBA" id="ARBA00023136"/>
    </source>
</evidence>
<dbReference type="CDD" id="cd00130">
    <property type="entry name" value="PAS"/>
    <property type="match status" value="1"/>
</dbReference>
<evidence type="ECO:0000256" key="8">
    <source>
        <dbReference type="ARBA" id="ARBA00022777"/>
    </source>
</evidence>
<dbReference type="InterPro" id="IPR036890">
    <property type="entry name" value="HATPase_C_sf"/>
</dbReference>
<dbReference type="Proteomes" id="UP000033423">
    <property type="component" value="Unassembled WGS sequence"/>
</dbReference>
<dbReference type="InterPro" id="IPR005467">
    <property type="entry name" value="His_kinase_dom"/>
</dbReference>
<dbReference type="FunFam" id="3.30.565.10:FF:000023">
    <property type="entry name" value="PAS domain-containing sensor histidine kinase"/>
    <property type="match status" value="1"/>
</dbReference>
<dbReference type="InterPro" id="IPR003594">
    <property type="entry name" value="HATPase_dom"/>
</dbReference>
<dbReference type="SMART" id="SM00091">
    <property type="entry name" value="PAS"/>
    <property type="match status" value="1"/>
</dbReference>
<comment type="catalytic activity">
    <reaction evidence="1">
        <text>ATP + protein L-histidine = ADP + protein N-phospho-L-histidine.</text>
        <dbReference type="EC" id="2.7.13.3"/>
    </reaction>
</comment>
<keyword evidence="7" id="KW-0547">Nucleotide-binding</keyword>
<keyword evidence="5" id="KW-0597">Phosphoprotein</keyword>
<dbReference type="PATRIC" id="fig|29290.4.peg.1946"/>
<dbReference type="CDD" id="cd00082">
    <property type="entry name" value="HisKA"/>
    <property type="match status" value="1"/>
</dbReference>
<evidence type="ECO:0000256" key="5">
    <source>
        <dbReference type="ARBA" id="ARBA00022553"/>
    </source>
</evidence>
<evidence type="ECO:0000259" key="13">
    <source>
        <dbReference type="PROSITE" id="PS50109"/>
    </source>
</evidence>
<dbReference type="Gene3D" id="1.10.287.130">
    <property type="match status" value="1"/>
</dbReference>
<keyword evidence="11 12" id="KW-0472">Membrane</keyword>
<feature type="transmembrane region" description="Helical" evidence="12">
    <location>
        <begin position="12"/>
        <end position="32"/>
    </location>
</feature>
<dbReference type="Gene3D" id="3.30.450.20">
    <property type="entry name" value="PAS domain"/>
    <property type="match status" value="1"/>
</dbReference>
<evidence type="ECO:0000256" key="6">
    <source>
        <dbReference type="ARBA" id="ARBA00022679"/>
    </source>
</evidence>
<keyword evidence="10" id="KW-0902">Two-component regulatory system</keyword>
<keyword evidence="4" id="KW-1003">Cell membrane</keyword>
<accession>A0A0F3GWQ4</accession>
<keyword evidence="12" id="KW-0812">Transmembrane</keyword>
<dbReference type="PROSITE" id="PS50109">
    <property type="entry name" value="HIS_KIN"/>
    <property type="match status" value="1"/>
</dbReference>
<protein>
    <recommendedName>
        <fullName evidence="3">histidine kinase</fullName>
        <ecNumber evidence="3">2.7.13.3</ecNumber>
    </recommendedName>
</protein>
<dbReference type="PANTHER" id="PTHR43047:SF72">
    <property type="entry name" value="OSMOSENSING HISTIDINE PROTEIN KINASE SLN1"/>
    <property type="match status" value="1"/>
</dbReference>
<dbReference type="Pfam" id="PF02518">
    <property type="entry name" value="HATPase_c"/>
    <property type="match status" value="1"/>
</dbReference>
<evidence type="ECO:0000256" key="9">
    <source>
        <dbReference type="ARBA" id="ARBA00022840"/>
    </source>
</evidence>
<dbReference type="AlphaFoldDB" id="A0A0F3GWQ4"/>
<keyword evidence="8 15" id="KW-0418">Kinase</keyword>
<dbReference type="GO" id="GO:0000155">
    <property type="term" value="F:phosphorelay sensor kinase activity"/>
    <property type="evidence" value="ECO:0007669"/>
    <property type="project" value="InterPro"/>
</dbReference>
<evidence type="ECO:0000256" key="7">
    <source>
        <dbReference type="ARBA" id="ARBA00022741"/>
    </source>
</evidence>
<dbReference type="PANTHER" id="PTHR43047">
    <property type="entry name" value="TWO-COMPONENT HISTIDINE PROTEIN KINASE"/>
    <property type="match status" value="1"/>
</dbReference>
<dbReference type="InterPro" id="IPR036097">
    <property type="entry name" value="HisK_dim/P_sf"/>
</dbReference>
<dbReference type="EC" id="2.7.13.3" evidence="3"/>
<keyword evidence="6" id="KW-0808">Transferase</keyword>
<evidence type="ECO:0000256" key="4">
    <source>
        <dbReference type="ARBA" id="ARBA00022475"/>
    </source>
</evidence>
<dbReference type="Gene3D" id="3.30.565.10">
    <property type="entry name" value="Histidine kinase-like ATPase, C-terminal domain"/>
    <property type="match status" value="1"/>
</dbReference>
<keyword evidence="9" id="KW-0067">ATP-binding</keyword>
<dbReference type="InterPro" id="IPR013767">
    <property type="entry name" value="PAS_fold"/>
</dbReference>
<dbReference type="SUPFAM" id="SSF55785">
    <property type="entry name" value="PYP-like sensor domain (PAS domain)"/>
    <property type="match status" value="1"/>
</dbReference>
<dbReference type="GO" id="GO:0005886">
    <property type="term" value="C:plasma membrane"/>
    <property type="evidence" value="ECO:0007669"/>
    <property type="project" value="UniProtKB-SubCell"/>
</dbReference>
<evidence type="ECO:0000313" key="16">
    <source>
        <dbReference type="Proteomes" id="UP000033423"/>
    </source>
</evidence>
<feature type="domain" description="PAS" evidence="14">
    <location>
        <begin position="241"/>
        <end position="291"/>
    </location>
</feature>
<dbReference type="NCBIfam" id="TIGR00229">
    <property type="entry name" value="sensory_box"/>
    <property type="match status" value="1"/>
</dbReference>
<dbReference type="InterPro" id="IPR004358">
    <property type="entry name" value="Sig_transdc_His_kin-like_C"/>
</dbReference>
<evidence type="ECO:0000256" key="3">
    <source>
        <dbReference type="ARBA" id="ARBA00012438"/>
    </source>
</evidence>
<dbReference type="GO" id="GO:0005524">
    <property type="term" value="F:ATP binding"/>
    <property type="evidence" value="ECO:0007669"/>
    <property type="project" value="UniProtKB-KW"/>
</dbReference>
<comment type="subcellular location">
    <subcellularLocation>
        <location evidence="2">Cell membrane</location>
    </subcellularLocation>
</comment>
<evidence type="ECO:0000256" key="10">
    <source>
        <dbReference type="ARBA" id="ARBA00023012"/>
    </source>
</evidence>
<feature type="transmembrane region" description="Helical" evidence="12">
    <location>
        <begin position="185"/>
        <end position="208"/>
    </location>
</feature>
<dbReference type="EMBL" id="LACI01000642">
    <property type="protein sequence ID" value="KJU86336.1"/>
    <property type="molecule type" value="Genomic_DNA"/>
</dbReference>
<evidence type="ECO:0000313" key="15">
    <source>
        <dbReference type="EMBL" id="KJU86336.1"/>
    </source>
</evidence>
<dbReference type="CDD" id="cd00075">
    <property type="entry name" value="HATPase"/>
    <property type="match status" value="1"/>
</dbReference>
<dbReference type="GO" id="GO:0006355">
    <property type="term" value="P:regulation of DNA-templated transcription"/>
    <property type="evidence" value="ECO:0007669"/>
    <property type="project" value="InterPro"/>
</dbReference>
<dbReference type="GO" id="GO:0009927">
    <property type="term" value="F:histidine phosphotransfer kinase activity"/>
    <property type="evidence" value="ECO:0007669"/>
    <property type="project" value="TreeGrafter"/>
</dbReference>
<dbReference type="InterPro" id="IPR000014">
    <property type="entry name" value="PAS"/>
</dbReference>
<name>A0A0F3GWQ4_9BACT</name>
<dbReference type="SUPFAM" id="SSF47384">
    <property type="entry name" value="Homodimeric domain of signal transducing histidine kinase"/>
    <property type="match status" value="1"/>
</dbReference>
<evidence type="ECO:0000259" key="14">
    <source>
        <dbReference type="PROSITE" id="PS50112"/>
    </source>
</evidence>
<organism evidence="15 16">
    <name type="scientific">Candidatus Magnetobacterium bavaricum</name>
    <dbReference type="NCBI Taxonomy" id="29290"/>
    <lineage>
        <taxon>Bacteria</taxon>
        <taxon>Pseudomonadati</taxon>
        <taxon>Nitrospirota</taxon>
        <taxon>Thermodesulfovibrionia</taxon>
        <taxon>Thermodesulfovibrionales</taxon>
        <taxon>Candidatus Magnetobacteriaceae</taxon>
        <taxon>Candidatus Magnetobacterium</taxon>
    </lineage>
</organism>
<feature type="domain" description="Histidine kinase" evidence="13">
    <location>
        <begin position="362"/>
        <end position="583"/>
    </location>
</feature>
<dbReference type="SMART" id="SM00387">
    <property type="entry name" value="HATPase_c"/>
    <property type="match status" value="1"/>
</dbReference>